<protein>
    <submittedName>
        <fullName evidence="3">GIY-YIG nuclease family protein</fullName>
    </submittedName>
</protein>
<sequence length="95" mass="10769">MPKKKKPAKAKSKAAKKWHLYVLLCKDETLYCGITNDLDRRIAQHNAGKGARYTRGRGPVILLRSWPQKNKSTALRAEISFKKLSRAGKEEYLAA</sequence>
<dbReference type="PROSITE" id="PS50164">
    <property type="entry name" value="GIY_YIG"/>
    <property type="match status" value="1"/>
</dbReference>
<keyword evidence="4" id="KW-1185">Reference proteome</keyword>
<evidence type="ECO:0000256" key="1">
    <source>
        <dbReference type="ARBA" id="ARBA00007435"/>
    </source>
</evidence>
<evidence type="ECO:0000313" key="4">
    <source>
        <dbReference type="Proteomes" id="UP001596052"/>
    </source>
</evidence>
<organism evidence="3 4">
    <name type="scientific">Prosthecobacter fluviatilis</name>
    <dbReference type="NCBI Taxonomy" id="445931"/>
    <lineage>
        <taxon>Bacteria</taxon>
        <taxon>Pseudomonadati</taxon>
        <taxon>Verrucomicrobiota</taxon>
        <taxon>Verrucomicrobiia</taxon>
        <taxon>Verrucomicrobiales</taxon>
        <taxon>Verrucomicrobiaceae</taxon>
        <taxon>Prosthecobacter</taxon>
    </lineage>
</organism>
<dbReference type="PANTHER" id="PTHR34477:SF1">
    <property type="entry name" value="UPF0213 PROTEIN YHBQ"/>
    <property type="match status" value="1"/>
</dbReference>
<dbReference type="InterPro" id="IPR000305">
    <property type="entry name" value="GIY-YIG_endonuc"/>
</dbReference>
<dbReference type="CDD" id="cd10456">
    <property type="entry name" value="GIY-YIG_UPF0213"/>
    <property type="match status" value="1"/>
</dbReference>
<dbReference type="PANTHER" id="PTHR34477">
    <property type="entry name" value="UPF0213 PROTEIN YHBQ"/>
    <property type="match status" value="1"/>
</dbReference>
<proteinExistence type="inferred from homology"/>
<dbReference type="Proteomes" id="UP001596052">
    <property type="component" value="Unassembled WGS sequence"/>
</dbReference>
<evidence type="ECO:0000313" key="3">
    <source>
        <dbReference type="EMBL" id="MFC5453986.1"/>
    </source>
</evidence>
<gene>
    <name evidence="3" type="ORF">ACFQDI_03880</name>
</gene>
<reference evidence="4" key="1">
    <citation type="journal article" date="2019" name="Int. J. Syst. Evol. Microbiol.">
        <title>The Global Catalogue of Microorganisms (GCM) 10K type strain sequencing project: providing services to taxonomists for standard genome sequencing and annotation.</title>
        <authorList>
            <consortium name="The Broad Institute Genomics Platform"/>
            <consortium name="The Broad Institute Genome Sequencing Center for Infectious Disease"/>
            <person name="Wu L."/>
            <person name="Ma J."/>
        </authorList>
    </citation>
    <scope>NUCLEOTIDE SEQUENCE [LARGE SCALE GENOMIC DNA]</scope>
    <source>
        <strain evidence="4">CGMCC 4.1469</strain>
    </source>
</reference>
<dbReference type="Pfam" id="PF01541">
    <property type="entry name" value="GIY-YIG"/>
    <property type="match status" value="1"/>
</dbReference>
<dbReference type="RefSeq" id="WP_377163602.1">
    <property type="nucleotide sequence ID" value="NZ_JBHSMQ010000001.1"/>
</dbReference>
<dbReference type="InterPro" id="IPR035901">
    <property type="entry name" value="GIY-YIG_endonuc_sf"/>
</dbReference>
<name>A0ABW0KM64_9BACT</name>
<dbReference type="SUPFAM" id="SSF82771">
    <property type="entry name" value="GIY-YIG endonuclease"/>
    <property type="match status" value="1"/>
</dbReference>
<dbReference type="InterPro" id="IPR050190">
    <property type="entry name" value="UPF0213_domain"/>
</dbReference>
<dbReference type="EMBL" id="JBHSMQ010000001">
    <property type="protein sequence ID" value="MFC5453986.1"/>
    <property type="molecule type" value="Genomic_DNA"/>
</dbReference>
<comment type="caution">
    <text evidence="3">The sequence shown here is derived from an EMBL/GenBank/DDBJ whole genome shotgun (WGS) entry which is preliminary data.</text>
</comment>
<accession>A0ABW0KM64</accession>
<feature type="domain" description="GIY-YIG" evidence="2">
    <location>
        <begin position="16"/>
        <end position="91"/>
    </location>
</feature>
<evidence type="ECO:0000259" key="2">
    <source>
        <dbReference type="PROSITE" id="PS50164"/>
    </source>
</evidence>
<comment type="similarity">
    <text evidence="1">Belongs to the UPF0213 family.</text>
</comment>
<dbReference type="Gene3D" id="3.40.1440.10">
    <property type="entry name" value="GIY-YIG endonuclease"/>
    <property type="match status" value="1"/>
</dbReference>